<proteinExistence type="predicted"/>
<dbReference type="AlphaFoldDB" id="A0A1G1YG13"/>
<dbReference type="InterPro" id="IPR032531">
    <property type="entry name" value="DUF4956"/>
</dbReference>
<evidence type="ECO:0008006" key="4">
    <source>
        <dbReference type="Google" id="ProtNLM"/>
    </source>
</evidence>
<accession>A0A1G1YG13</accession>
<feature type="transmembrane region" description="Helical" evidence="1">
    <location>
        <begin position="118"/>
        <end position="136"/>
    </location>
</feature>
<gene>
    <name evidence="2" type="ORF">A3J59_02375</name>
</gene>
<sequence length="230" mass="25298">MLEQLFSTTQGYAVVALNPAIILFNLLLAFVLSLIIALVYKATHRGLSYSQTFVTTLIISGIVIAAVMMVIGNDIARAFGAFGAFSLIRFRTAIKDAKDMGYIFLVLAVGMAAGTNNYLIALATTAVVLIILFALYKLNFGSIRKFDYLLNFSLDTSRQAENIYKPVFDQYLKSSSLLNIKAIESGQVLQLSFSIKFISESDAQSFITELERLNGIANVNLITAKNDVEY</sequence>
<dbReference type="Proteomes" id="UP000177310">
    <property type="component" value="Unassembled WGS sequence"/>
</dbReference>
<keyword evidence="1" id="KW-1133">Transmembrane helix</keyword>
<feature type="transmembrane region" description="Helical" evidence="1">
    <location>
        <begin position="52"/>
        <end position="72"/>
    </location>
</feature>
<protein>
    <recommendedName>
        <fullName evidence="4">DUF4956 domain-containing protein</fullName>
    </recommendedName>
</protein>
<feature type="transmembrane region" description="Helical" evidence="1">
    <location>
        <begin position="20"/>
        <end position="40"/>
    </location>
</feature>
<name>A0A1G1YG13_9BACT</name>
<reference evidence="2 3" key="1">
    <citation type="journal article" date="2016" name="Nat. Commun.">
        <title>Thousands of microbial genomes shed light on interconnected biogeochemical processes in an aquifer system.</title>
        <authorList>
            <person name="Anantharaman K."/>
            <person name="Brown C.T."/>
            <person name="Hug L.A."/>
            <person name="Sharon I."/>
            <person name="Castelle C.J."/>
            <person name="Probst A.J."/>
            <person name="Thomas B.C."/>
            <person name="Singh A."/>
            <person name="Wilkins M.J."/>
            <person name="Karaoz U."/>
            <person name="Brodie E.L."/>
            <person name="Williams K.H."/>
            <person name="Hubbard S.S."/>
            <person name="Banfield J.F."/>
        </authorList>
    </citation>
    <scope>NUCLEOTIDE SEQUENCE [LARGE SCALE GENOMIC DNA]</scope>
</reference>
<dbReference type="STRING" id="1797542.A3J59_02375"/>
<keyword evidence="1" id="KW-0812">Transmembrane</keyword>
<evidence type="ECO:0000313" key="3">
    <source>
        <dbReference type="Proteomes" id="UP000177310"/>
    </source>
</evidence>
<dbReference type="EMBL" id="MHIL01000020">
    <property type="protein sequence ID" value="OGY51293.1"/>
    <property type="molecule type" value="Genomic_DNA"/>
</dbReference>
<keyword evidence="1" id="KW-0472">Membrane</keyword>
<dbReference type="Pfam" id="PF16316">
    <property type="entry name" value="DUF4956"/>
    <property type="match status" value="1"/>
</dbReference>
<evidence type="ECO:0000256" key="1">
    <source>
        <dbReference type="SAM" id="Phobius"/>
    </source>
</evidence>
<evidence type="ECO:0000313" key="2">
    <source>
        <dbReference type="EMBL" id="OGY51293.1"/>
    </source>
</evidence>
<organism evidence="2 3">
    <name type="scientific">Candidatus Buchananbacteria bacterium RIFCSPHIGHO2_02_FULL_56_16</name>
    <dbReference type="NCBI Taxonomy" id="1797542"/>
    <lineage>
        <taxon>Bacteria</taxon>
        <taxon>Candidatus Buchananiibacteriota</taxon>
    </lineage>
</organism>
<comment type="caution">
    <text evidence="2">The sequence shown here is derived from an EMBL/GenBank/DDBJ whole genome shotgun (WGS) entry which is preliminary data.</text>
</comment>